<reference evidence="10" key="1">
    <citation type="submission" date="2020-09" db="EMBL/GenBank/DDBJ databases">
        <title>Genome-Enabled Discovery of Anthraquinone Biosynthesis in Senna tora.</title>
        <authorList>
            <person name="Kang S.-H."/>
            <person name="Pandey R.P."/>
            <person name="Lee C.-M."/>
            <person name="Sim J.-S."/>
            <person name="Jeong J.-T."/>
            <person name="Choi B.-S."/>
            <person name="Jung M."/>
            <person name="Ginzburg D."/>
            <person name="Zhao K."/>
            <person name="Won S.Y."/>
            <person name="Oh T.-J."/>
            <person name="Yu Y."/>
            <person name="Kim N.-H."/>
            <person name="Lee O.R."/>
            <person name="Lee T.-H."/>
            <person name="Bashyal P."/>
            <person name="Kim T.-S."/>
            <person name="Lee W.-H."/>
            <person name="Kawkins C."/>
            <person name="Kim C.-K."/>
            <person name="Kim J.S."/>
            <person name="Ahn B.O."/>
            <person name="Rhee S.Y."/>
            <person name="Sohng J.K."/>
        </authorList>
    </citation>
    <scope>NUCLEOTIDE SEQUENCE</scope>
    <source>
        <tissue evidence="10">Leaf</tissue>
    </source>
</reference>
<feature type="compositionally biased region" description="Basic and acidic residues" evidence="7">
    <location>
        <begin position="702"/>
        <end position="721"/>
    </location>
</feature>
<evidence type="ECO:0000256" key="7">
    <source>
        <dbReference type="SAM" id="MobiDB-lite"/>
    </source>
</evidence>
<feature type="domain" description="G-patch" evidence="9">
    <location>
        <begin position="159"/>
        <end position="178"/>
    </location>
</feature>
<dbReference type="PANTHER" id="PTHR13384:SF19">
    <property type="entry name" value="G PATCH DOMAIN-CONTAINING PROTEIN 1"/>
    <property type="match status" value="1"/>
</dbReference>
<evidence type="ECO:0000256" key="2">
    <source>
        <dbReference type="ARBA" id="ARBA00022604"/>
    </source>
</evidence>
<keyword evidence="5" id="KW-0943">RNA-mediated gene silencing</keyword>
<feature type="compositionally biased region" description="Basic residues" evidence="7">
    <location>
        <begin position="904"/>
        <end position="915"/>
    </location>
</feature>
<dbReference type="FunFam" id="1.10.10.790:FF:000012">
    <property type="entry name" value="G patch domain-containing protein TGH"/>
    <property type="match status" value="1"/>
</dbReference>
<evidence type="ECO:0000259" key="9">
    <source>
        <dbReference type="PROSITE" id="PS50174"/>
    </source>
</evidence>
<feature type="region of interest" description="Disordered" evidence="7">
    <location>
        <begin position="743"/>
        <end position="765"/>
    </location>
</feature>
<proteinExistence type="predicted"/>
<name>A0A834W6X2_9FABA</name>
<feature type="region of interest" description="Disordered" evidence="7">
    <location>
        <begin position="790"/>
        <end position="986"/>
    </location>
</feature>
<dbReference type="Pfam" id="PF07713">
    <property type="entry name" value="DUF1604"/>
    <property type="match status" value="1"/>
</dbReference>
<feature type="compositionally biased region" description="Basic and acidic residues" evidence="7">
    <location>
        <begin position="865"/>
        <end position="903"/>
    </location>
</feature>
<keyword evidence="3" id="KW-0507">mRNA processing</keyword>
<dbReference type="InterPro" id="IPR035967">
    <property type="entry name" value="SWAP/Surp_sf"/>
</dbReference>
<gene>
    <name evidence="10" type="ORF">G2W53_038475</name>
</gene>
<comment type="caution">
    <text evidence="10">The sequence shown here is derived from an EMBL/GenBank/DDBJ whole genome shotgun (WGS) entry which is preliminary data.</text>
</comment>
<dbReference type="SUPFAM" id="SSF109905">
    <property type="entry name" value="Surp module (SWAP domain)"/>
    <property type="match status" value="1"/>
</dbReference>
<keyword evidence="4" id="KW-0694">RNA-binding</keyword>
<feature type="region of interest" description="Disordered" evidence="7">
    <location>
        <begin position="133"/>
        <end position="154"/>
    </location>
</feature>
<feature type="compositionally biased region" description="Basic and acidic residues" evidence="7">
    <location>
        <begin position="756"/>
        <end position="765"/>
    </location>
</feature>
<dbReference type="PANTHER" id="PTHR13384">
    <property type="entry name" value="G PATCH DOMAIN-CONTAINING PROTEIN 1"/>
    <property type="match status" value="1"/>
</dbReference>
<dbReference type="GO" id="GO:0006397">
    <property type="term" value="P:mRNA processing"/>
    <property type="evidence" value="ECO:0007669"/>
    <property type="project" value="UniProtKB-KW"/>
</dbReference>
<feature type="compositionally biased region" description="Basic residues" evidence="7">
    <location>
        <begin position="947"/>
        <end position="959"/>
    </location>
</feature>
<keyword evidence="2" id="KW-0341">Growth regulation</keyword>
<dbReference type="InterPro" id="IPR000467">
    <property type="entry name" value="G_patch_dom"/>
</dbReference>
<protein>
    <submittedName>
        <fullName evidence="10">G patch domain-containing protein TGH</fullName>
    </submittedName>
</protein>
<evidence type="ECO:0000256" key="5">
    <source>
        <dbReference type="ARBA" id="ARBA00023158"/>
    </source>
</evidence>
<dbReference type="Proteomes" id="UP000634136">
    <property type="component" value="Unassembled WGS sequence"/>
</dbReference>
<dbReference type="PROSITE" id="PS50174">
    <property type="entry name" value="G_PATCH"/>
    <property type="match status" value="1"/>
</dbReference>
<feature type="region of interest" description="Disordered" evidence="7">
    <location>
        <begin position="702"/>
        <end position="729"/>
    </location>
</feature>
<dbReference type="EMBL" id="JAAIUW010000012">
    <property type="protein sequence ID" value="KAF7806314.1"/>
    <property type="molecule type" value="Genomic_DNA"/>
</dbReference>
<sequence>MDSDEDDFVFYGTPIEREEELTSRKKKAVAEASGHLRTLPAWKQEVRDEEGRRRFHGAFTGGYSAGYYNTVGSKEGWAPQSFTSSRKNRSEVKQQSILNFLDEDEKADLEGRFLGTSSQFDTFGFTAAEIARKQAEKEQQQRPSVIPGPAPDELVLPATESVGVKLLLKMGWRRGRSIKDSHASAVYDARRQARRAFLAFGSDDPEAQTTDSQPTKSDIQCFLEQPVNDDVSSSKSTPVFVLNPKQDLYGLGFDPYKHAPEFREKKRLRTSSKGGPGYSKGFSMKDSLFGLKSGKVAPGFGIGALEELDDEDVDVYAGHEYEDTYVHEIEEPSKLSLENKKKVNLKDQGNLPGFRVASNSDYQMERFEAPVIPKDFVPRHTFSGPLEIDAKHYDIPPPEVPPPDDSNLKLLIEGVANLVARCGKLFEDLSREKNQSNPLFNFLLGGTGHDYYARKLWEACQKRNDQTKQQLDGRVPTASRAQRLTAENRGQILGEKPLERSFQDPSPSIASTDVHLQFNLTDTFTKSASFSELPELEKPFKNDPAKQERFEMFLKEKYEGGLRSTSSSLASNMSEAARARERLDFEAAAEAIQKGKSSKGSKLSTPSFMDFSAAGVLEFTSGGVEPKKDVQTEDFMAKKMYPKREEFQWRPSPLLCKRYDLIDPYMGKPPPAPRIRSKIDSLIFTSDSVKGTRMEDLVTAKKDISPAHQSENDNTNKKIADNETEVEVEVENVERPVDLYKAIFSDDSDNEGEESNVVKEENQEKKAEVANAALSRLIAGDFLESLGKELGLEVPPDMPYPTPKSMNPDPQKETAGANARNDNLIVESNGETSLNQRTVHGVGSSKSGPIYGSSMLESSARKTKGTSDTDAKSNKFDEEKDDDRKMKTPSTRRHDYSSEEERSRKHSRRRHRRRNSGSDLSSDDDRDQYSSRSKGENKDSSREKSSGRRKHSKHKHRRRDSPSSKSSRHKKEKDHADARREKKRRE</sequence>
<keyword evidence="11" id="KW-1185">Reference proteome</keyword>
<dbReference type="GO" id="GO:0005634">
    <property type="term" value="C:nucleus"/>
    <property type="evidence" value="ECO:0007669"/>
    <property type="project" value="UniProtKB-SubCell"/>
</dbReference>
<dbReference type="Pfam" id="PF26093">
    <property type="entry name" value="HTH_TGH"/>
    <property type="match status" value="1"/>
</dbReference>
<evidence type="ECO:0000313" key="10">
    <source>
        <dbReference type="EMBL" id="KAF7806314.1"/>
    </source>
</evidence>
<evidence type="ECO:0000256" key="1">
    <source>
        <dbReference type="ARBA" id="ARBA00004123"/>
    </source>
</evidence>
<feature type="compositionally biased region" description="Polar residues" evidence="7">
    <location>
        <begin position="829"/>
        <end position="838"/>
    </location>
</feature>
<dbReference type="AlphaFoldDB" id="A0A834W6X2"/>
<dbReference type="OrthoDB" id="20507at2759"/>
<keyword evidence="6" id="KW-0539">Nucleus</keyword>
<organism evidence="10 11">
    <name type="scientific">Senna tora</name>
    <dbReference type="NCBI Taxonomy" id="362788"/>
    <lineage>
        <taxon>Eukaryota</taxon>
        <taxon>Viridiplantae</taxon>
        <taxon>Streptophyta</taxon>
        <taxon>Embryophyta</taxon>
        <taxon>Tracheophyta</taxon>
        <taxon>Spermatophyta</taxon>
        <taxon>Magnoliopsida</taxon>
        <taxon>eudicotyledons</taxon>
        <taxon>Gunneridae</taxon>
        <taxon>Pentapetalae</taxon>
        <taxon>rosids</taxon>
        <taxon>fabids</taxon>
        <taxon>Fabales</taxon>
        <taxon>Fabaceae</taxon>
        <taxon>Caesalpinioideae</taxon>
        <taxon>Cassia clade</taxon>
        <taxon>Senna</taxon>
    </lineage>
</organism>
<evidence type="ECO:0000256" key="6">
    <source>
        <dbReference type="ARBA" id="ARBA00023242"/>
    </source>
</evidence>
<evidence type="ECO:0000256" key="3">
    <source>
        <dbReference type="ARBA" id="ARBA00022664"/>
    </source>
</evidence>
<dbReference type="GO" id="GO:0031047">
    <property type="term" value="P:regulatory ncRNA-mediated gene silencing"/>
    <property type="evidence" value="ECO:0007669"/>
    <property type="project" value="UniProtKB-KW"/>
</dbReference>
<dbReference type="Gene3D" id="1.10.10.790">
    <property type="entry name" value="Surp module"/>
    <property type="match status" value="1"/>
</dbReference>
<accession>A0A834W6X2</accession>
<evidence type="ECO:0000256" key="4">
    <source>
        <dbReference type="ARBA" id="ARBA00022884"/>
    </source>
</evidence>
<evidence type="ECO:0000259" key="8">
    <source>
        <dbReference type="PROSITE" id="PS50128"/>
    </source>
</evidence>
<evidence type="ECO:0000313" key="11">
    <source>
        <dbReference type="Proteomes" id="UP000634136"/>
    </source>
</evidence>
<dbReference type="SMART" id="SM00648">
    <property type="entry name" value="SWAP"/>
    <property type="match status" value="1"/>
</dbReference>
<feature type="domain" description="SURP motif" evidence="8">
    <location>
        <begin position="411"/>
        <end position="455"/>
    </location>
</feature>
<dbReference type="GO" id="GO:0003723">
    <property type="term" value="F:RNA binding"/>
    <property type="evidence" value="ECO:0007669"/>
    <property type="project" value="UniProtKB-KW"/>
</dbReference>
<dbReference type="PROSITE" id="PS50128">
    <property type="entry name" value="SURP"/>
    <property type="match status" value="1"/>
</dbReference>
<feature type="compositionally biased region" description="Basic and acidic residues" evidence="7">
    <location>
        <begin position="927"/>
        <end position="946"/>
    </location>
</feature>
<dbReference type="Pfam" id="PF01805">
    <property type="entry name" value="Surp"/>
    <property type="match status" value="1"/>
</dbReference>
<comment type="subcellular location">
    <subcellularLocation>
        <location evidence="1">Nucleus</location>
    </subcellularLocation>
</comment>
<dbReference type="InterPro" id="IPR011666">
    <property type="entry name" value="DUF1604"/>
</dbReference>
<dbReference type="InterPro" id="IPR000061">
    <property type="entry name" value="Surp"/>
</dbReference>